<name>A0A0G4LR09_VERLO</name>
<gene>
    <name evidence="1" type="ORF">BN1708_013344</name>
    <name evidence="2" type="ORF">BN1723_013274</name>
</gene>
<evidence type="ECO:0000313" key="1">
    <source>
        <dbReference type="EMBL" id="CRK22216.1"/>
    </source>
</evidence>
<proteinExistence type="predicted"/>
<dbReference type="Proteomes" id="UP000045706">
    <property type="component" value="Unassembled WGS sequence"/>
</dbReference>
<sequence>MNNASNTCSNDNPDYVQDVHGNDDHTKWSGCGIPSNSTDAPVLQACCEALGDDFVYTYQDYFPLFSETHDIASCWTTCMVNVSSVSFADSTNVTQCMINSLAKTDDNDPHGKLCGGPGMRSLAARPGLDVASWGVAAAVLLACLLRG</sequence>
<evidence type="ECO:0000313" key="3">
    <source>
        <dbReference type="Proteomes" id="UP000044602"/>
    </source>
</evidence>
<dbReference type="EMBL" id="CVQH01013780">
    <property type="protein sequence ID" value="CRK22216.1"/>
    <property type="molecule type" value="Genomic_DNA"/>
</dbReference>
<keyword evidence="3" id="KW-1185">Reference proteome</keyword>
<accession>A0A0G4LR09</accession>
<evidence type="ECO:0000313" key="2">
    <source>
        <dbReference type="EMBL" id="CRK24359.1"/>
    </source>
</evidence>
<organism evidence="2 4">
    <name type="scientific">Verticillium longisporum</name>
    <name type="common">Verticillium dahliae var. longisporum</name>
    <dbReference type="NCBI Taxonomy" id="100787"/>
    <lineage>
        <taxon>Eukaryota</taxon>
        <taxon>Fungi</taxon>
        <taxon>Dikarya</taxon>
        <taxon>Ascomycota</taxon>
        <taxon>Pezizomycotina</taxon>
        <taxon>Sordariomycetes</taxon>
        <taxon>Hypocreomycetidae</taxon>
        <taxon>Glomerellales</taxon>
        <taxon>Plectosphaerellaceae</taxon>
        <taxon>Verticillium</taxon>
    </lineage>
</organism>
<reference evidence="3 4" key="1">
    <citation type="submission" date="2015-05" db="EMBL/GenBank/DDBJ databases">
        <authorList>
            <person name="Fogelqvist Johan"/>
        </authorList>
    </citation>
    <scope>NUCLEOTIDE SEQUENCE [LARGE SCALE GENOMIC DNA]</scope>
    <source>
        <strain evidence="1">VL1</strain>
        <strain evidence="2">VL2</strain>
    </source>
</reference>
<dbReference type="EMBL" id="CVQI01016113">
    <property type="protein sequence ID" value="CRK24359.1"/>
    <property type="molecule type" value="Genomic_DNA"/>
</dbReference>
<evidence type="ECO:0000313" key="4">
    <source>
        <dbReference type="Proteomes" id="UP000045706"/>
    </source>
</evidence>
<dbReference type="Proteomes" id="UP000044602">
    <property type="component" value="Unassembled WGS sequence"/>
</dbReference>
<feature type="non-terminal residue" evidence="2">
    <location>
        <position position="147"/>
    </location>
</feature>
<dbReference type="AlphaFoldDB" id="A0A0G4LR09"/>
<protein>
    <submittedName>
        <fullName evidence="2">Uncharacterized protein</fullName>
    </submittedName>
</protein>